<gene>
    <name evidence="8" type="ordered locus">ROP_63380</name>
</gene>
<evidence type="ECO:0000256" key="1">
    <source>
        <dbReference type="ARBA" id="ARBA00001954"/>
    </source>
</evidence>
<dbReference type="AlphaFoldDB" id="C1B190"/>
<comment type="similarity">
    <text evidence="5">Belongs to the 2-oxoadipate dioxygenase/decarboxylase family.</text>
</comment>
<dbReference type="PATRIC" id="fig|632772.20.peg.6619"/>
<comment type="cofactor">
    <cofactor evidence="1">
        <name>Fe(2+)</name>
        <dbReference type="ChEBI" id="CHEBI:29033"/>
    </cofactor>
</comment>
<dbReference type="HOGENOM" id="CLU_026640_0_0_11"/>
<evidence type="ECO:0000256" key="3">
    <source>
        <dbReference type="ARBA" id="ARBA00023002"/>
    </source>
</evidence>
<evidence type="ECO:0000256" key="4">
    <source>
        <dbReference type="ARBA" id="ARBA00023004"/>
    </source>
</evidence>
<protein>
    <recommendedName>
        <fullName evidence="6">2-oxoadipate dioxygenase/decarboxylase</fullName>
        <ecNumber evidence="6">1.13.11.93</ecNumber>
    </recommendedName>
    <alternativeName>
        <fullName evidence="7">2-hydroxyglutarate synthase</fullName>
    </alternativeName>
</protein>
<dbReference type="Pfam" id="PF07063">
    <property type="entry name" value="HGLS"/>
    <property type="match status" value="1"/>
</dbReference>
<evidence type="ECO:0000256" key="5">
    <source>
        <dbReference type="ARBA" id="ARBA00035013"/>
    </source>
</evidence>
<reference evidence="8 9" key="1">
    <citation type="submission" date="2009-03" db="EMBL/GenBank/DDBJ databases">
        <title>Comparison of the complete genome sequences of Rhodococcus erythropolis PR4 and Rhodococcus opacus B4.</title>
        <authorList>
            <person name="Takarada H."/>
            <person name="Sekine M."/>
            <person name="Hosoyama A."/>
            <person name="Yamada R."/>
            <person name="Fujisawa T."/>
            <person name="Omata S."/>
            <person name="Shimizu A."/>
            <person name="Tsukatani N."/>
            <person name="Tanikawa S."/>
            <person name="Fujita N."/>
            <person name="Harayama S."/>
        </authorList>
    </citation>
    <scope>NUCLEOTIDE SEQUENCE [LARGE SCALE GENOMIC DNA]</scope>
    <source>
        <strain evidence="8 9">B4</strain>
    </source>
</reference>
<dbReference type="KEGG" id="rop:ROP_63380"/>
<dbReference type="RefSeq" id="WP_015890041.1">
    <property type="nucleotide sequence ID" value="NC_012522.1"/>
</dbReference>
<dbReference type="PANTHER" id="PTHR39479">
    <property type="match status" value="1"/>
</dbReference>
<dbReference type="InterPro" id="IPR009770">
    <property type="entry name" value="HGLS"/>
</dbReference>
<evidence type="ECO:0000256" key="2">
    <source>
        <dbReference type="ARBA" id="ARBA00022964"/>
    </source>
</evidence>
<organism evidence="8 9">
    <name type="scientific">Rhodococcus opacus (strain B4)</name>
    <dbReference type="NCBI Taxonomy" id="632772"/>
    <lineage>
        <taxon>Bacteria</taxon>
        <taxon>Bacillati</taxon>
        <taxon>Actinomycetota</taxon>
        <taxon>Actinomycetes</taxon>
        <taxon>Mycobacteriales</taxon>
        <taxon>Nocardiaceae</taxon>
        <taxon>Rhodococcus</taxon>
    </lineage>
</organism>
<sequence>MVETWELRARFARALGAAYGRTVPAYDTLVEVADEINADFAVRNPADAELRGGLTRITVERHGEIRLGGPTELRQAAILFSGFGMHPVGCYDLRAAPDPAPVVSTGFRPVDPIELARNPFGMFTSMLTTADRRFFDCDLQHRLENVLAARAVFPTELLHLAALAAEEGGLTAPTAERFVALAATAFAPSDAAADRSWLSALDRVAPVAADLGGRTGVRVAHLAPRVFDIDELCRRSARHGLRTIDDTDRRPARGGQDVLLRRVSFGAAGTPGGVLVAESRGIALTPRGRALYDNPARGVDEFPQTKAELEAGELAYFTHRRTGDGHVAEPILYEDFAPMPAGSGPDHLAWLSETLGRAVHDPFTLYRQQQDHSRERTAS</sequence>
<accession>C1B190</accession>
<dbReference type="OrthoDB" id="4394119at2"/>
<dbReference type="STRING" id="632772.ROP_63380"/>
<dbReference type="Proteomes" id="UP000002212">
    <property type="component" value="Chromosome"/>
</dbReference>
<dbReference type="SMART" id="SM01150">
    <property type="entry name" value="DUF1338"/>
    <property type="match status" value="1"/>
</dbReference>
<keyword evidence="4" id="KW-0408">Iron</keyword>
<dbReference type="EMBL" id="AP011115">
    <property type="protein sequence ID" value="BAH54585.1"/>
    <property type="molecule type" value="Genomic_DNA"/>
</dbReference>
<proteinExistence type="inferred from homology"/>
<dbReference type="PANTHER" id="PTHR39479:SF2">
    <property type="entry name" value="2-OXOADIPATE DIOXYGENASE_DECARBOXYLASE"/>
    <property type="match status" value="1"/>
</dbReference>
<evidence type="ECO:0000313" key="8">
    <source>
        <dbReference type="EMBL" id="BAH54585.1"/>
    </source>
</evidence>
<name>C1B190_RHOOB</name>
<dbReference type="Gene3D" id="3.10.180.80">
    <property type="entry name" value="Uncharacterised protein PF07063, DUF1338"/>
    <property type="match status" value="1"/>
</dbReference>
<keyword evidence="2" id="KW-0223">Dioxygenase</keyword>
<dbReference type="EC" id="1.13.11.93" evidence="6"/>
<evidence type="ECO:0000313" key="9">
    <source>
        <dbReference type="Proteomes" id="UP000002212"/>
    </source>
</evidence>
<evidence type="ECO:0000256" key="6">
    <source>
        <dbReference type="ARBA" id="ARBA00035023"/>
    </source>
</evidence>
<evidence type="ECO:0000256" key="7">
    <source>
        <dbReference type="ARBA" id="ARBA00035045"/>
    </source>
</evidence>
<keyword evidence="3" id="KW-0560">Oxidoreductase</keyword>
<dbReference type="GO" id="GO:0051213">
    <property type="term" value="F:dioxygenase activity"/>
    <property type="evidence" value="ECO:0007669"/>
    <property type="project" value="UniProtKB-KW"/>
</dbReference>